<evidence type="ECO:0000313" key="2">
    <source>
        <dbReference type="Proteomes" id="UP000177817"/>
    </source>
</evidence>
<protein>
    <submittedName>
        <fullName evidence="1">Uncharacterized protein</fullName>
    </submittedName>
</protein>
<evidence type="ECO:0000313" key="1">
    <source>
        <dbReference type="EMBL" id="OGY90170.1"/>
    </source>
</evidence>
<proteinExistence type="predicted"/>
<comment type="caution">
    <text evidence="1">The sequence shown here is derived from an EMBL/GenBank/DDBJ whole genome shotgun (WGS) entry which is preliminary data.</text>
</comment>
<accession>A0A1G2BP75</accession>
<dbReference type="EMBL" id="MHKK01000015">
    <property type="protein sequence ID" value="OGY90170.1"/>
    <property type="molecule type" value="Genomic_DNA"/>
</dbReference>
<reference evidence="1 2" key="1">
    <citation type="journal article" date="2016" name="Nat. Commun.">
        <title>Thousands of microbial genomes shed light on interconnected biogeochemical processes in an aquifer system.</title>
        <authorList>
            <person name="Anantharaman K."/>
            <person name="Brown C.T."/>
            <person name="Hug L.A."/>
            <person name="Sharon I."/>
            <person name="Castelle C.J."/>
            <person name="Probst A.J."/>
            <person name="Thomas B.C."/>
            <person name="Singh A."/>
            <person name="Wilkins M.J."/>
            <person name="Karaoz U."/>
            <person name="Brodie E.L."/>
            <person name="Williams K.H."/>
            <person name="Hubbard S.S."/>
            <person name="Banfield J.F."/>
        </authorList>
    </citation>
    <scope>NUCLEOTIDE SEQUENCE [LARGE SCALE GENOMIC DNA]</scope>
</reference>
<sequence length="106" mass="12311">MTHERWEEVKSMIKKGFTVLDEYEEELDPGVSENIEFEAPQGTMKVSFVRKPRVLGKDTHYARRGGSGVSVSYRYSADEEVTHLEVFRYDTARDMWVAIDATTLFR</sequence>
<dbReference type="AlphaFoldDB" id="A0A1G2BP75"/>
<gene>
    <name evidence="1" type="ORF">A2677_04035</name>
</gene>
<dbReference type="Proteomes" id="UP000177817">
    <property type="component" value="Unassembled WGS sequence"/>
</dbReference>
<organism evidence="1 2">
    <name type="scientific">Candidatus Komeilibacteria bacterium RIFCSPHIGHO2_01_FULL_52_14</name>
    <dbReference type="NCBI Taxonomy" id="1798549"/>
    <lineage>
        <taxon>Bacteria</taxon>
        <taxon>Candidatus Komeiliibacteriota</taxon>
    </lineage>
</organism>
<name>A0A1G2BP75_9BACT</name>